<reference evidence="2 3" key="1">
    <citation type="journal article" date="2019" name="Int. J. Syst. Evol. Microbiol.">
        <title>The Global Catalogue of Microorganisms (GCM) 10K type strain sequencing project: providing services to taxonomists for standard genome sequencing and annotation.</title>
        <authorList>
            <consortium name="The Broad Institute Genomics Platform"/>
            <consortium name="The Broad Institute Genome Sequencing Center for Infectious Disease"/>
            <person name="Wu L."/>
            <person name="Ma J."/>
        </authorList>
    </citation>
    <scope>NUCLEOTIDE SEQUENCE [LARGE SCALE GENOMIC DNA]</scope>
    <source>
        <strain evidence="2 3">JCM 30072</strain>
    </source>
</reference>
<organism evidence="2 3">
    <name type="scientific">Halovenus salina</name>
    <dbReference type="NCBI Taxonomy" id="1510225"/>
    <lineage>
        <taxon>Archaea</taxon>
        <taxon>Methanobacteriati</taxon>
        <taxon>Methanobacteriota</taxon>
        <taxon>Stenosarchaea group</taxon>
        <taxon>Halobacteria</taxon>
        <taxon>Halobacteriales</taxon>
        <taxon>Haloarculaceae</taxon>
        <taxon>Halovenus</taxon>
    </lineage>
</organism>
<evidence type="ECO:0000313" key="3">
    <source>
        <dbReference type="Proteomes" id="UP001596445"/>
    </source>
</evidence>
<gene>
    <name evidence="2" type="ORF">ACFQQG_03025</name>
</gene>
<comment type="caution">
    <text evidence="2">The sequence shown here is derived from an EMBL/GenBank/DDBJ whole genome shotgun (WGS) entry which is preliminary data.</text>
</comment>
<feature type="transmembrane region" description="Helical" evidence="1">
    <location>
        <begin position="15"/>
        <end position="34"/>
    </location>
</feature>
<evidence type="ECO:0000313" key="2">
    <source>
        <dbReference type="EMBL" id="MFC7057335.1"/>
    </source>
</evidence>
<name>A0ABD5VVV7_9EURY</name>
<sequence>MVTLVRLGLLGGPNLISLGVLTLVVAGVLFYWVYDDAVGRGMDDAALWALGVGVLTLLTLVGGFLALGVSVYTRE</sequence>
<dbReference type="Proteomes" id="UP001596445">
    <property type="component" value="Unassembled WGS sequence"/>
</dbReference>
<feature type="transmembrane region" description="Helical" evidence="1">
    <location>
        <begin position="46"/>
        <end position="72"/>
    </location>
</feature>
<dbReference type="RefSeq" id="WP_267163077.1">
    <property type="nucleotide sequence ID" value="NZ_CP112972.1"/>
</dbReference>
<keyword evidence="1" id="KW-0812">Transmembrane</keyword>
<proteinExistence type="predicted"/>
<accession>A0ABD5VVV7</accession>
<dbReference type="EMBL" id="JBHSZI010000001">
    <property type="protein sequence ID" value="MFC7057335.1"/>
    <property type="molecule type" value="Genomic_DNA"/>
</dbReference>
<evidence type="ECO:0000256" key="1">
    <source>
        <dbReference type="SAM" id="Phobius"/>
    </source>
</evidence>
<keyword evidence="1" id="KW-1133">Transmembrane helix</keyword>
<dbReference type="AlphaFoldDB" id="A0ABD5VVV7"/>
<keyword evidence="3" id="KW-1185">Reference proteome</keyword>
<dbReference type="GeneID" id="76629181"/>
<keyword evidence="1" id="KW-0472">Membrane</keyword>
<protein>
    <submittedName>
        <fullName evidence="2">Uncharacterized protein</fullName>
    </submittedName>
</protein>